<comment type="caution">
    <text evidence="1">The sequence shown here is derived from an EMBL/GenBank/DDBJ whole genome shotgun (WGS) entry which is preliminary data.</text>
</comment>
<dbReference type="EMBL" id="JBGMDY010000008">
    <property type="protein sequence ID" value="KAL2325996.1"/>
    <property type="molecule type" value="Genomic_DNA"/>
</dbReference>
<protein>
    <submittedName>
        <fullName evidence="1">Uncharacterized protein</fullName>
    </submittedName>
</protein>
<sequence>MKELKEVRLWLLITNMSSCTKSIATTNVLVDAAKHIKGRDANEHAIHVATDATASPLAPMAIRNFVHVMHASRLMGINLNALEIIGTTRPLLKSILFEFYN</sequence>
<gene>
    <name evidence="1" type="ORF">Fmac_025054</name>
</gene>
<evidence type="ECO:0000313" key="2">
    <source>
        <dbReference type="Proteomes" id="UP001603857"/>
    </source>
</evidence>
<keyword evidence="2" id="KW-1185">Reference proteome</keyword>
<proteinExistence type="predicted"/>
<dbReference type="AlphaFoldDB" id="A0ABD1LR41"/>
<organism evidence="1 2">
    <name type="scientific">Flemingia macrophylla</name>
    <dbReference type="NCBI Taxonomy" id="520843"/>
    <lineage>
        <taxon>Eukaryota</taxon>
        <taxon>Viridiplantae</taxon>
        <taxon>Streptophyta</taxon>
        <taxon>Embryophyta</taxon>
        <taxon>Tracheophyta</taxon>
        <taxon>Spermatophyta</taxon>
        <taxon>Magnoliopsida</taxon>
        <taxon>eudicotyledons</taxon>
        <taxon>Gunneridae</taxon>
        <taxon>Pentapetalae</taxon>
        <taxon>rosids</taxon>
        <taxon>fabids</taxon>
        <taxon>Fabales</taxon>
        <taxon>Fabaceae</taxon>
        <taxon>Papilionoideae</taxon>
        <taxon>50 kb inversion clade</taxon>
        <taxon>NPAAA clade</taxon>
        <taxon>indigoferoid/millettioid clade</taxon>
        <taxon>Phaseoleae</taxon>
        <taxon>Flemingia</taxon>
    </lineage>
</organism>
<reference evidence="1 2" key="1">
    <citation type="submission" date="2024-08" db="EMBL/GenBank/DDBJ databases">
        <title>Insights into the chromosomal genome structure of Flemingia macrophylla.</title>
        <authorList>
            <person name="Ding Y."/>
            <person name="Zhao Y."/>
            <person name="Bi W."/>
            <person name="Wu M."/>
            <person name="Zhao G."/>
            <person name="Gong Y."/>
            <person name="Li W."/>
            <person name="Zhang P."/>
        </authorList>
    </citation>
    <scope>NUCLEOTIDE SEQUENCE [LARGE SCALE GENOMIC DNA]</scope>
    <source>
        <strain evidence="1">DYQJB</strain>
        <tissue evidence="1">Leaf</tissue>
    </source>
</reference>
<dbReference type="Proteomes" id="UP001603857">
    <property type="component" value="Unassembled WGS sequence"/>
</dbReference>
<evidence type="ECO:0000313" key="1">
    <source>
        <dbReference type="EMBL" id="KAL2325996.1"/>
    </source>
</evidence>
<name>A0ABD1LR41_9FABA</name>
<accession>A0ABD1LR41</accession>